<evidence type="ECO:0000313" key="1">
    <source>
        <dbReference type="EMBL" id="MCW3484097.1"/>
    </source>
</evidence>
<dbReference type="EMBL" id="JAPDNS010000001">
    <property type="protein sequence ID" value="MCW3484097.1"/>
    <property type="molecule type" value="Genomic_DNA"/>
</dbReference>
<reference evidence="1 2" key="1">
    <citation type="submission" date="2022-10" db="EMBL/GenBank/DDBJ databases">
        <title>Chitinophaga nivalis PC15 sp. nov., isolated from Pyeongchang county, South Korea.</title>
        <authorList>
            <person name="Trinh H.N."/>
        </authorList>
    </citation>
    <scope>NUCLEOTIDE SEQUENCE [LARGE SCALE GENOMIC DNA]</scope>
    <source>
        <strain evidence="1 2">PC14</strain>
    </source>
</reference>
<organism evidence="1 2">
    <name type="scientific">Chitinophaga nivalis</name>
    <dbReference type="NCBI Taxonomy" id="2991709"/>
    <lineage>
        <taxon>Bacteria</taxon>
        <taxon>Pseudomonadati</taxon>
        <taxon>Bacteroidota</taxon>
        <taxon>Chitinophagia</taxon>
        <taxon>Chitinophagales</taxon>
        <taxon>Chitinophagaceae</taxon>
        <taxon>Chitinophaga</taxon>
    </lineage>
</organism>
<dbReference type="Proteomes" id="UP001207742">
    <property type="component" value="Unassembled WGS sequence"/>
</dbReference>
<accession>A0ABT3IJG2</accession>
<dbReference type="InterPro" id="IPR058238">
    <property type="entry name" value="Lant_leader_dom"/>
</dbReference>
<dbReference type="RefSeq" id="WP_264729616.1">
    <property type="nucleotide sequence ID" value="NZ_JAPDNR010000001.1"/>
</dbReference>
<protein>
    <submittedName>
        <fullName evidence="1">Class I lanthipeptide</fullName>
    </submittedName>
</protein>
<keyword evidence="2" id="KW-1185">Reference proteome</keyword>
<comment type="caution">
    <text evidence="1">The sequence shown here is derived from an EMBL/GenBank/DDBJ whole genome shotgun (WGS) entry which is preliminary data.</text>
</comment>
<gene>
    <name evidence="1" type="ORF">OL497_09345</name>
</gene>
<dbReference type="NCBIfam" id="NF038153">
    <property type="entry name" value="lant_leader_L1a"/>
    <property type="match status" value="1"/>
</dbReference>
<evidence type="ECO:0000313" key="2">
    <source>
        <dbReference type="Proteomes" id="UP001207742"/>
    </source>
</evidence>
<sequence length="61" mass="6772">MKKKQLSLSKKLLLKKEAILELNKNQQNSLAGGAAASRIDCGTWDPERTCETHPRPGHQCV</sequence>
<proteinExistence type="predicted"/>
<name>A0ABT3IJG2_9BACT</name>